<protein>
    <submittedName>
        <fullName evidence="4">Uncharacterized protein</fullName>
    </submittedName>
</protein>
<dbReference type="AlphaFoldDB" id="A0A1F6CR00"/>
<evidence type="ECO:0000313" key="4">
    <source>
        <dbReference type="EMBL" id="OGG51596.1"/>
    </source>
</evidence>
<dbReference type="PROSITE" id="PS50088">
    <property type="entry name" value="ANK_REPEAT"/>
    <property type="match status" value="6"/>
</dbReference>
<evidence type="ECO:0000256" key="2">
    <source>
        <dbReference type="ARBA" id="ARBA00023043"/>
    </source>
</evidence>
<dbReference type="PROSITE" id="PS50297">
    <property type="entry name" value="ANK_REP_REGION"/>
    <property type="match status" value="5"/>
</dbReference>
<dbReference type="PRINTS" id="PR01415">
    <property type="entry name" value="ANKYRIN"/>
</dbReference>
<reference evidence="4 5" key="1">
    <citation type="journal article" date="2016" name="Nat. Commun.">
        <title>Thousands of microbial genomes shed light on interconnected biogeochemical processes in an aquifer system.</title>
        <authorList>
            <person name="Anantharaman K."/>
            <person name="Brown C.T."/>
            <person name="Hug L.A."/>
            <person name="Sharon I."/>
            <person name="Castelle C.J."/>
            <person name="Probst A.J."/>
            <person name="Thomas B.C."/>
            <person name="Singh A."/>
            <person name="Wilkins M.J."/>
            <person name="Karaoz U."/>
            <person name="Brodie E.L."/>
            <person name="Williams K.H."/>
            <person name="Hubbard S.S."/>
            <person name="Banfield J.F."/>
        </authorList>
    </citation>
    <scope>NUCLEOTIDE SEQUENCE [LARGE SCALE GENOMIC DNA]</scope>
    <source>
        <strain evidence="5">RIFCSPLOWO2_12_FULL_64_10</strain>
    </source>
</reference>
<dbReference type="Pfam" id="PF12796">
    <property type="entry name" value="Ank_2"/>
    <property type="match status" value="2"/>
</dbReference>
<dbReference type="Pfam" id="PF13857">
    <property type="entry name" value="Ank_5"/>
    <property type="match status" value="1"/>
</dbReference>
<feature type="repeat" description="ANK" evidence="3">
    <location>
        <begin position="119"/>
        <end position="151"/>
    </location>
</feature>
<feature type="repeat" description="ANK" evidence="3">
    <location>
        <begin position="259"/>
        <end position="291"/>
    </location>
</feature>
<comment type="caution">
    <text evidence="4">The sequence shown here is derived from an EMBL/GenBank/DDBJ whole genome shotgun (WGS) entry which is preliminary data.</text>
</comment>
<keyword evidence="2 3" id="KW-0040">ANK repeat</keyword>
<gene>
    <name evidence="4" type="ORF">A3F84_17740</name>
</gene>
<dbReference type="SUPFAM" id="SSF48403">
    <property type="entry name" value="Ankyrin repeat"/>
    <property type="match status" value="1"/>
</dbReference>
<proteinExistence type="predicted"/>
<name>A0A1F6CR00_HANXR</name>
<feature type="repeat" description="ANK" evidence="3">
    <location>
        <begin position="50"/>
        <end position="78"/>
    </location>
</feature>
<organism evidence="4 5">
    <name type="scientific">Handelsmanbacteria sp. (strain RIFCSPLOWO2_12_FULL_64_10)</name>
    <dbReference type="NCBI Taxonomy" id="1817868"/>
    <lineage>
        <taxon>Bacteria</taxon>
        <taxon>Candidatus Handelsmaniibacteriota</taxon>
    </lineage>
</organism>
<dbReference type="Gene3D" id="1.25.40.20">
    <property type="entry name" value="Ankyrin repeat-containing domain"/>
    <property type="match status" value="3"/>
</dbReference>
<dbReference type="Proteomes" id="UP000178606">
    <property type="component" value="Unassembled WGS sequence"/>
</dbReference>
<evidence type="ECO:0000256" key="3">
    <source>
        <dbReference type="PROSITE-ProRule" id="PRU00023"/>
    </source>
</evidence>
<dbReference type="InterPro" id="IPR051637">
    <property type="entry name" value="Ank_repeat_dom-contain_49"/>
</dbReference>
<accession>A0A1F6CR00</accession>
<evidence type="ECO:0000313" key="5">
    <source>
        <dbReference type="Proteomes" id="UP000178606"/>
    </source>
</evidence>
<feature type="repeat" description="ANK" evidence="3">
    <location>
        <begin position="292"/>
        <end position="324"/>
    </location>
</feature>
<dbReference type="SMART" id="SM00248">
    <property type="entry name" value="ANK"/>
    <property type="match status" value="7"/>
</dbReference>
<dbReference type="PANTHER" id="PTHR24180">
    <property type="entry name" value="CYCLIN-DEPENDENT KINASE INHIBITOR 2C-RELATED"/>
    <property type="match status" value="1"/>
</dbReference>
<evidence type="ECO:0000256" key="1">
    <source>
        <dbReference type="ARBA" id="ARBA00022737"/>
    </source>
</evidence>
<sequence length="349" mass="38369">MGGSWNNEEDELVKPIRLLRDVVLADDLGGVRKVCADHPELCSERGVFLPFHTAARKGYGDIVTFFLDRGVDPDVAGRYGKESDYNDVLRALHWAAGDGHADVVKLLLERGADVHGKNRYLTPLQYAARRRRPEMVKLLLGHGARMDVLVAAALGLKDRVAASLDVDLSLANARDEFHTTPLHLAAEQWRLEVVTFLFARGADVRAVDRRSNSVLHYAAHYWQWGGQEDTDVVGDEALQQRIMEALIVHGADANAADWNGVTPLHRACRFGYSGIVKVLLEHGADVDARDVTGATPLRRAVKNAGMDLVALLIQRGAGVNARDKKGVSILKAARGKEMKAFLRQHGAKE</sequence>
<dbReference type="PANTHER" id="PTHR24180:SF45">
    <property type="entry name" value="POLY [ADP-RIBOSE] POLYMERASE TANKYRASE"/>
    <property type="match status" value="1"/>
</dbReference>
<feature type="repeat" description="ANK" evidence="3">
    <location>
        <begin position="177"/>
        <end position="209"/>
    </location>
</feature>
<dbReference type="EMBL" id="MFKF01000177">
    <property type="protein sequence ID" value="OGG51596.1"/>
    <property type="molecule type" value="Genomic_DNA"/>
</dbReference>
<feature type="repeat" description="ANK" evidence="3">
    <location>
        <begin position="87"/>
        <end position="119"/>
    </location>
</feature>
<keyword evidence="1" id="KW-0677">Repeat</keyword>
<dbReference type="InterPro" id="IPR036770">
    <property type="entry name" value="Ankyrin_rpt-contain_sf"/>
</dbReference>
<dbReference type="InterPro" id="IPR002110">
    <property type="entry name" value="Ankyrin_rpt"/>
</dbReference>